<dbReference type="AlphaFoldDB" id="A0A1W1CRC4"/>
<dbReference type="InterPro" id="IPR011990">
    <property type="entry name" value="TPR-like_helical_dom_sf"/>
</dbReference>
<dbReference type="Pfam" id="PF14559">
    <property type="entry name" value="TPR_19"/>
    <property type="match status" value="1"/>
</dbReference>
<accession>A0A1W1CRC4</accession>
<proteinExistence type="predicted"/>
<organism evidence="1">
    <name type="scientific">hydrothermal vent metagenome</name>
    <dbReference type="NCBI Taxonomy" id="652676"/>
    <lineage>
        <taxon>unclassified sequences</taxon>
        <taxon>metagenomes</taxon>
        <taxon>ecological metagenomes</taxon>
    </lineage>
</organism>
<dbReference type="SUPFAM" id="SSF48452">
    <property type="entry name" value="TPR-like"/>
    <property type="match status" value="1"/>
</dbReference>
<protein>
    <submittedName>
        <fullName evidence="1">Uncharacterized protein</fullName>
    </submittedName>
</protein>
<gene>
    <name evidence="1" type="ORF">MNB_SUP05-5-1007</name>
</gene>
<evidence type="ECO:0000313" key="1">
    <source>
        <dbReference type="EMBL" id="SFV68334.1"/>
    </source>
</evidence>
<name>A0A1W1CRC4_9ZZZZ</name>
<sequence>MKLLKILLPIFLLYGSSYAINTENLQKDINYIQKKWAYIKYEIPNKDEQVKEFEKLIKNSYQIIKKYPNTAEPKIWSAIIISTQAGIKGGFSALSLIKESKKLLQSAEKINPTALNGSIYTSLGSLYYKAPGWPISFGDNDKAREYLEKGVKINPNGIDINYFYGDFLQTKGEYKKALVILNHALKSKPRKNRPLADKGRIKEIKELIIEVKEMLDSENEDGNY</sequence>
<dbReference type="EMBL" id="FPHJ01000061">
    <property type="protein sequence ID" value="SFV68334.1"/>
    <property type="molecule type" value="Genomic_DNA"/>
</dbReference>
<reference evidence="1" key="1">
    <citation type="submission" date="2016-10" db="EMBL/GenBank/DDBJ databases">
        <authorList>
            <person name="de Groot N.N."/>
        </authorList>
    </citation>
    <scope>NUCLEOTIDE SEQUENCE</scope>
</reference>
<dbReference type="Gene3D" id="1.25.40.10">
    <property type="entry name" value="Tetratricopeptide repeat domain"/>
    <property type="match status" value="1"/>
</dbReference>